<dbReference type="OrthoDB" id="310895at2759"/>
<keyword evidence="10" id="KW-1185">Reference proteome</keyword>
<gene>
    <name evidence="9" type="ORF">P154DRAFT_99686</name>
</gene>
<evidence type="ECO:0000256" key="1">
    <source>
        <dbReference type="ARBA" id="ARBA00009986"/>
    </source>
</evidence>
<protein>
    <recommendedName>
        <fullName evidence="4">Aldehyde dehydrogenase</fullName>
        <ecNumber evidence="3">1.2.1.3</ecNumber>
    </recommendedName>
</protein>
<evidence type="ECO:0000313" key="10">
    <source>
        <dbReference type="Proteomes" id="UP000799779"/>
    </source>
</evidence>
<dbReference type="Pfam" id="PF00171">
    <property type="entry name" value="Aldedh"/>
    <property type="match status" value="1"/>
</dbReference>
<sequence>MASITLKTPHSGDYEQPTGLFINNEFVKAVDGKTFEVINPTDETVICSVQEASEKDVDLAVAAARKAFQGEWRLKTTPEQRGKYLVNLADLFEENMDLLAAVESLDNGKAITMAKGDVGACVGCLRYYGGWADKIEGKVVDTSPDAFNYIRKEPIGVCGQIIPWNFPLLMWAWKIGPAVATGNCVVIKTAEQTPLSALVACTLIKKAGFPPGVINVISGFGKIAGAALSSHMDVDKVAFTGSTVVGRQIMKAAAGSNLKRVTLELGGKSPNIVFADADIDNAISWVNFGIYYNHGQCCCAGSRVYVQEGIYDKFIQRFKERAAKNAVGDPFHEDTFQGPQVSQLQFDRIMGYIEEGKKAGATVEVGGNRIGTKGFFIEPTIFSNVTEDMKIVQEEIFGPVCTVSKFKTKEEVIELGNNTTYGLAAAVHTTNLNTAIEVANSLKAGTVWVNSYNSLHWQLPFGGVKESGHGRELGEAALDNYLQTKTVSIRLGDALFG</sequence>
<comment type="similarity">
    <text evidence="1 7">Belongs to the aldehyde dehydrogenase family.</text>
</comment>
<dbReference type="InterPro" id="IPR015590">
    <property type="entry name" value="Aldehyde_DH_dom"/>
</dbReference>
<dbReference type="EC" id="1.2.1.3" evidence="3"/>
<dbReference type="FunFam" id="3.40.309.10:FF:000001">
    <property type="entry name" value="Mitochondrial aldehyde dehydrogenase 2"/>
    <property type="match status" value="1"/>
</dbReference>
<dbReference type="InterPro" id="IPR016160">
    <property type="entry name" value="Ald_DH_CS_CYS"/>
</dbReference>
<organism evidence="9 10">
    <name type="scientific">Amniculicola lignicola CBS 123094</name>
    <dbReference type="NCBI Taxonomy" id="1392246"/>
    <lineage>
        <taxon>Eukaryota</taxon>
        <taxon>Fungi</taxon>
        <taxon>Dikarya</taxon>
        <taxon>Ascomycota</taxon>
        <taxon>Pezizomycotina</taxon>
        <taxon>Dothideomycetes</taxon>
        <taxon>Pleosporomycetidae</taxon>
        <taxon>Pleosporales</taxon>
        <taxon>Amniculicolaceae</taxon>
        <taxon>Amniculicola</taxon>
    </lineage>
</organism>
<evidence type="ECO:0000313" key="9">
    <source>
        <dbReference type="EMBL" id="KAF2003209.1"/>
    </source>
</evidence>
<evidence type="ECO:0000256" key="3">
    <source>
        <dbReference type="ARBA" id="ARBA00024226"/>
    </source>
</evidence>
<dbReference type="PROSITE" id="PS00687">
    <property type="entry name" value="ALDEHYDE_DEHYDR_GLU"/>
    <property type="match status" value="1"/>
</dbReference>
<dbReference type="Proteomes" id="UP000799779">
    <property type="component" value="Unassembled WGS sequence"/>
</dbReference>
<dbReference type="PANTHER" id="PTHR11699">
    <property type="entry name" value="ALDEHYDE DEHYDROGENASE-RELATED"/>
    <property type="match status" value="1"/>
</dbReference>
<accession>A0A6A5WR02</accession>
<dbReference type="FunFam" id="3.40.605.10:FF:000050">
    <property type="entry name" value="Aldehyde dehydrogenase, mitochondrial"/>
    <property type="match status" value="1"/>
</dbReference>
<evidence type="ECO:0000256" key="7">
    <source>
        <dbReference type="RuleBase" id="RU003345"/>
    </source>
</evidence>
<dbReference type="SUPFAM" id="SSF53720">
    <property type="entry name" value="ALDH-like"/>
    <property type="match status" value="1"/>
</dbReference>
<keyword evidence="2 7" id="KW-0560">Oxidoreductase</keyword>
<evidence type="ECO:0000256" key="6">
    <source>
        <dbReference type="PROSITE-ProRule" id="PRU10007"/>
    </source>
</evidence>
<dbReference type="Gene3D" id="3.40.309.10">
    <property type="entry name" value="Aldehyde Dehydrogenase, Chain A, domain 2"/>
    <property type="match status" value="1"/>
</dbReference>
<evidence type="ECO:0000256" key="4">
    <source>
        <dbReference type="ARBA" id="ARBA00044146"/>
    </source>
</evidence>
<dbReference type="InterPro" id="IPR016163">
    <property type="entry name" value="Ald_DH_C"/>
</dbReference>
<dbReference type="AlphaFoldDB" id="A0A6A5WR02"/>
<evidence type="ECO:0000256" key="5">
    <source>
        <dbReference type="ARBA" id="ARBA00049194"/>
    </source>
</evidence>
<reference evidence="9" key="1">
    <citation type="journal article" date="2020" name="Stud. Mycol.">
        <title>101 Dothideomycetes genomes: a test case for predicting lifestyles and emergence of pathogens.</title>
        <authorList>
            <person name="Haridas S."/>
            <person name="Albert R."/>
            <person name="Binder M."/>
            <person name="Bloem J."/>
            <person name="Labutti K."/>
            <person name="Salamov A."/>
            <person name="Andreopoulos B."/>
            <person name="Baker S."/>
            <person name="Barry K."/>
            <person name="Bills G."/>
            <person name="Bluhm B."/>
            <person name="Cannon C."/>
            <person name="Castanera R."/>
            <person name="Culley D."/>
            <person name="Daum C."/>
            <person name="Ezra D."/>
            <person name="Gonzalez J."/>
            <person name="Henrissat B."/>
            <person name="Kuo A."/>
            <person name="Liang C."/>
            <person name="Lipzen A."/>
            <person name="Lutzoni F."/>
            <person name="Magnuson J."/>
            <person name="Mondo S."/>
            <person name="Nolan M."/>
            <person name="Ohm R."/>
            <person name="Pangilinan J."/>
            <person name="Park H.-J."/>
            <person name="Ramirez L."/>
            <person name="Alfaro M."/>
            <person name="Sun H."/>
            <person name="Tritt A."/>
            <person name="Yoshinaga Y."/>
            <person name="Zwiers L.-H."/>
            <person name="Turgeon B."/>
            <person name="Goodwin S."/>
            <person name="Spatafora J."/>
            <person name="Crous P."/>
            <person name="Grigoriev I."/>
        </authorList>
    </citation>
    <scope>NUCLEOTIDE SEQUENCE</scope>
    <source>
        <strain evidence="9">CBS 123094</strain>
    </source>
</reference>
<dbReference type="EMBL" id="ML977573">
    <property type="protein sequence ID" value="KAF2003209.1"/>
    <property type="molecule type" value="Genomic_DNA"/>
</dbReference>
<dbReference type="GO" id="GO:0004029">
    <property type="term" value="F:aldehyde dehydrogenase (NAD+) activity"/>
    <property type="evidence" value="ECO:0007669"/>
    <property type="project" value="UniProtKB-EC"/>
</dbReference>
<dbReference type="Gene3D" id="3.40.605.10">
    <property type="entry name" value="Aldehyde Dehydrogenase, Chain A, domain 1"/>
    <property type="match status" value="1"/>
</dbReference>
<feature type="domain" description="Aldehyde dehydrogenase" evidence="8">
    <location>
        <begin position="27"/>
        <end position="487"/>
    </location>
</feature>
<evidence type="ECO:0000256" key="2">
    <source>
        <dbReference type="ARBA" id="ARBA00023002"/>
    </source>
</evidence>
<dbReference type="InterPro" id="IPR016162">
    <property type="entry name" value="Ald_DH_N"/>
</dbReference>
<dbReference type="InterPro" id="IPR016161">
    <property type="entry name" value="Ald_DH/histidinol_DH"/>
</dbReference>
<dbReference type="PROSITE" id="PS00070">
    <property type="entry name" value="ALDEHYDE_DEHYDR_CYS"/>
    <property type="match status" value="1"/>
</dbReference>
<dbReference type="CDD" id="cd07091">
    <property type="entry name" value="ALDH_F1-2_Ald2-like"/>
    <property type="match status" value="1"/>
</dbReference>
<dbReference type="InterPro" id="IPR029510">
    <property type="entry name" value="Ald_DH_CS_GLU"/>
</dbReference>
<dbReference type="FunFam" id="3.40.605.10:FF:000026">
    <property type="entry name" value="Aldehyde dehydrogenase, putative"/>
    <property type="match status" value="1"/>
</dbReference>
<evidence type="ECO:0000259" key="8">
    <source>
        <dbReference type="Pfam" id="PF00171"/>
    </source>
</evidence>
<dbReference type="GO" id="GO:0019413">
    <property type="term" value="P:acetate biosynthetic process"/>
    <property type="evidence" value="ECO:0007669"/>
    <property type="project" value="UniProtKB-ARBA"/>
</dbReference>
<comment type="catalytic activity">
    <reaction evidence="5">
        <text>an aldehyde + NAD(+) + H2O = a carboxylate + NADH + 2 H(+)</text>
        <dbReference type="Rhea" id="RHEA:16185"/>
        <dbReference type="ChEBI" id="CHEBI:15377"/>
        <dbReference type="ChEBI" id="CHEBI:15378"/>
        <dbReference type="ChEBI" id="CHEBI:17478"/>
        <dbReference type="ChEBI" id="CHEBI:29067"/>
        <dbReference type="ChEBI" id="CHEBI:57540"/>
        <dbReference type="ChEBI" id="CHEBI:57945"/>
        <dbReference type="EC" id="1.2.1.3"/>
    </reaction>
</comment>
<name>A0A6A5WR02_9PLEO</name>
<proteinExistence type="inferred from homology"/>
<feature type="active site" evidence="6">
    <location>
        <position position="264"/>
    </location>
</feature>